<sequence>MHDSIIGEVQTSGMVDYQPVRQHKLCFVDGKSKLDDQDLTVPEGGRKEILEVGSSLKVADKELNKTLRSLGESMVENIQVIELLF</sequence>
<proteinExistence type="predicted"/>
<dbReference type="AlphaFoldDB" id="A0A0A9D026"/>
<reference evidence="1" key="2">
    <citation type="journal article" date="2015" name="Data Brief">
        <title>Shoot transcriptome of the giant reed, Arundo donax.</title>
        <authorList>
            <person name="Barrero R.A."/>
            <person name="Guerrero F.D."/>
            <person name="Moolhuijzen P."/>
            <person name="Goolsby J.A."/>
            <person name="Tidwell J."/>
            <person name="Bellgard S.E."/>
            <person name="Bellgard M.I."/>
        </authorList>
    </citation>
    <scope>NUCLEOTIDE SEQUENCE</scope>
    <source>
        <tissue evidence="1">Shoot tissue taken approximately 20 cm above the soil surface</tissue>
    </source>
</reference>
<name>A0A0A9D026_ARUDO</name>
<evidence type="ECO:0000313" key="1">
    <source>
        <dbReference type="EMBL" id="JAD81944.1"/>
    </source>
</evidence>
<accession>A0A0A9D026</accession>
<reference evidence="1" key="1">
    <citation type="submission" date="2014-09" db="EMBL/GenBank/DDBJ databases">
        <authorList>
            <person name="Magalhaes I.L.F."/>
            <person name="Oliveira U."/>
            <person name="Santos F.R."/>
            <person name="Vidigal T.H.D.A."/>
            <person name="Brescovit A.D."/>
            <person name="Santos A.J."/>
        </authorList>
    </citation>
    <scope>NUCLEOTIDE SEQUENCE</scope>
    <source>
        <tissue evidence="1">Shoot tissue taken approximately 20 cm above the soil surface</tissue>
    </source>
</reference>
<protein>
    <submittedName>
        <fullName evidence="1">Uncharacterized protein</fullName>
    </submittedName>
</protein>
<organism evidence="1">
    <name type="scientific">Arundo donax</name>
    <name type="common">Giant reed</name>
    <name type="synonym">Donax arundinaceus</name>
    <dbReference type="NCBI Taxonomy" id="35708"/>
    <lineage>
        <taxon>Eukaryota</taxon>
        <taxon>Viridiplantae</taxon>
        <taxon>Streptophyta</taxon>
        <taxon>Embryophyta</taxon>
        <taxon>Tracheophyta</taxon>
        <taxon>Spermatophyta</taxon>
        <taxon>Magnoliopsida</taxon>
        <taxon>Liliopsida</taxon>
        <taxon>Poales</taxon>
        <taxon>Poaceae</taxon>
        <taxon>PACMAD clade</taxon>
        <taxon>Arundinoideae</taxon>
        <taxon>Arundineae</taxon>
        <taxon>Arundo</taxon>
    </lineage>
</organism>
<dbReference type="EMBL" id="GBRH01215951">
    <property type="protein sequence ID" value="JAD81944.1"/>
    <property type="molecule type" value="Transcribed_RNA"/>
</dbReference>